<dbReference type="AlphaFoldDB" id="A0A1E5L2N6"/>
<comment type="function">
    <text evidence="10 11">Phosphorylation of dTMP to form dTDP in both de novo and salvage pathways of dTTP synthesis.</text>
</comment>
<feature type="binding site" evidence="11">
    <location>
        <begin position="11"/>
        <end position="18"/>
    </location>
    <ligand>
        <name>ATP</name>
        <dbReference type="ChEBI" id="CHEBI:30616"/>
    </ligand>
</feature>
<comment type="caution">
    <text evidence="13">The sequence shown here is derived from an EMBL/GenBank/DDBJ whole genome shotgun (WGS) entry which is preliminary data.</text>
</comment>
<dbReference type="HAMAP" id="MF_00165">
    <property type="entry name" value="Thymidylate_kinase"/>
    <property type="match status" value="1"/>
</dbReference>
<feature type="domain" description="Thymidylate kinase-like" evidence="12">
    <location>
        <begin position="9"/>
        <end position="207"/>
    </location>
</feature>
<keyword evidence="8 11" id="KW-0067">ATP-binding</keyword>
<dbReference type="FunFam" id="3.40.50.300:FF:000225">
    <property type="entry name" value="Thymidylate kinase"/>
    <property type="match status" value="1"/>
</dbReference>
<dbReference type="GO" id="GO:0006227">
    <property type="term" value="P:dUDP biosynthetic process"/>
    <property type="evidence" value="ECO:0007669"/>
    <property type="project" value="TreeGrafter"/>
</dbReference>
<dbReference type="GO" id="GO:0005829">
    <property type="term" value="C:cytosol"/>
    <property type="evidence" value="ECO:0007669"/>
    <property type="project" value="TreeGrafter"/>
</dbReference>
<dbReference type="GO" id="GO:0006235">
    <property type="term" value="P:dTTP biosynthetic process"/>
    <property type="evidence" value="ECO:0007669"/>
    <property type="project" value="UniProtKB-UniRule"/>
</dbReference>
<dbReference type="InterPro" id="IPR018094">
    <property type="entry name" value="Thymidylate_kinase"/>
</dbReference>
<keyword evidence="14" id="KW-1185">Reference proteome</keyword>
<evidence type="ECO:0000256" key="11">
    <source>
        <dbReference type="HAMAP-Rule" id="MF_00165"/>
    </source>
</evidence>
<dbReference type="Gene3D" id="3.40.50.300">
    <property type="entry name" value="P-loop containing nucleotide triphosphate hydrolases"/>
    <property type="match status" value="1"/>
</dbReference>
<dbReference type="NCBIfam" id="TIGR00041">
    <property type="entry name" value="DTMP_kinase"/>
    <property type="match status" value="1"/>
</dbReference>
<comment type="catalytic activity">
    <reaction evidence="9 11">
        <text>dTMP + ATP = dTDP + ADP</text>
        <dbReference type="Rhea" id="RHEA:13517"/>
        <dbReference type="ChEBI" id="CHEBI:30616"/>
        <dbReference type="ChEBI" id="CHEBI:58369"/>
        <dbReference type="ChEBI" id="CHEBI:63528"/>
        <dbReference type="ChEBI" id="CHEBI:456216"/>
        <dbReference type="EC" id="2.7.4.9"/>
    </reaction>
</comment>
<comment type="similarity">
    <text evidence="1 11">Belongs to the thymidylate kinase family.</text>
</comment>
<gene>
    <name evidence="11" type="primary">tmk</name>
    <name evidence="13" type="ORF">BHU72_10980</name>
</gene>
<organism evidence="13 14">
    <name type="scientific">Desulfuribacillus stibiiarsenatis</name>
    <dbReference type="NCBI Taxonomy" id="1390249"/>
    <lineage>
        <taxon>Bacteria</taxon>
        <taxon>Bacillati</taxon>
        <taxon>Bacillota</taxon>
        <taxon>Desulfuribacillia</taxon>
        <taxon>Desulfuribacillales</taxon>
        <taxon>Desulfuribacillaceae</taxon>
        <taxon>Desulfuribacillus</taxon>
    </lineage>
</organism>
<evidence type="ECO:0000256" key="9">
    <source>
        <dbReference type="ARBA" id="ARBA00048743"/>
    </source>
</evidence>
<evidence type="ECO:0000256" key="6">
    <source>
        <dbReference type="ARBA" id="ARBA00022741"/>
    </source>
</evidence>
<dbReference type="GO" id="GO:0005524">
    <property type="term" value="F:ATP binding"/>
    <property type="evidence" value="ECO:0007669"/>
    <property type="project" value="UniProtKB-UniRule"/>
</dbReference>
<evidence type="ECO:0000256" key="10">
    <source>
        <dbReference type="ARBA" id="ARBA00057735"/>
    </source>
</evidence>
<evidence type="ECO:0000256" key="2">
    <source>
        <dbReference type="ARBA" id="ARBA00012980"/>
    </source>
</evidence>
<accession>A0A1E5L2N6</accession>
<keyword evidence="5 11" id="KW-0545">Nucleotide biosynthesis</keyword>
<evidence type="ECO:0000256" key="7">
    <source>
        <dbReference type="ARBA" id="ARBA00022777"/>
    </source>
</evidence>
<dbReference type="EC" id="2.7.4.9" evidence="2 11"/>
<evidence type="ECO:0000256" key="1">
    <source>
        <dbReference type="ARBA" id="ARBA00009776"/>
    </source>
</evidence>
<dbReference type="Proteomes" id="UP000095255">
    <property type="component" value="Unassembled WGS sequence"/>
</dbReference>
<dbReference type="PANTHER" id="PTHR10344">
    <property type="entry name" value="THYMIDYLATE KINASE"/>
    <property type="match status" value="1"/>
</dbReference>
<dbReference type="Pfam" id="PF02223">
    <property type="entry name" value="Thymidylate_kin"/>
    <property type="match status" value="1"/>
</dbReference>
<dbReference type="CDD" id="cd01672">
    <property type="entry name" value="TMPK"/>
    <property type="match status" value="1"/>
</dbReference>
<keyword evidence="4 11" id="KW-0808">Transferase</keyword>
<dbReference type="InterPro" id="IPR039430">
    <property type="entry name" value="Thymidylate_kin-like_dom"/>
</dbReference>
<evidence type="ECO:0000256" key="3">
    <source>
        <dbReference type="ARBA" id="ARBA00017144"/>
    </source>
</evidence>
<dbReference type="GO" id="GO:0006233">
    <property type="term" value="P:dTDP biosynthetic process"/>
    <property type="evidence" value="ECO:0007669"/>
    <property type="project" value="InterPro"/>
</dbReference>
<dbReference type="PANTHER" id="PTHR10344:SF4">
    <property type="entry name" value="UMP-CMP KINASE 2, MITOCHONDRIAL"/>
    <property type="match status" value="1"/>
</dbReference>
<evidence type="ECO:0000256" key="8">
    <source>
        <dbReference type="ARBA" id="ARBA00022840"/>
    </source>
</evidence>
<evidence type="ECO:0000313" key="13">
    <source>
        <dbReference type="EMBL" id="OEH84321.1"/>
    </source>
</evidence>
<name>A0A1E5L2N6_9FIRM</name>
<evidence type="ECO:0000259" key="12">
    <source>
        <dbReference type="Pfam" id="PF02223"/>
    </source>
</evidence>
<dbReference type="SUPFAM" id="SSF52540">
    <property type="entry name" value="P-loop containing nucleoside triphosphate hydrolases"/>
    <property type="match status" value="1"/>
</dbReference>
<keyword evidence="7 11" id="KW-0418">Kinase</keyword>
<dbReference type="EMBL" id="MJAT01000039">
    <property type="protein sequence ID" value="OEH84321.1"/>
    <property type="molecule type" value="Genomic_DNA"/>
</dbReference>
<dbReference type="RefSeq" id="WP_069703304.1">
    <property type="nucleotide sequence ID" value="NZ_MJAT01000039.1"/>
</dbReference>
<dbReference type="STRING" id="1390249.BHU72_10980"/>
<evidence type="ECO:0000256" key="4">
    <source>
        <dbReference type="ARBA" id="ARBA00022679"/>
    </source>
</evidence>
<dbReference type="OrthoDB" id="9774907at2"/>
<dbReference type="GO" id="GO:0004798">
    <property type="term" value="F:dTMP kinase activity"/>
    <property type="evidence" value="ECO:0007669"/>
    <property type="project" value="UniProtKB-UniRule"/>
</dbReference>
<keyword evidence="6 11" id="KW-0547">Nucleotide-binding</keyword>
<evidence type="ECO:0000313" key="14">
    <source>
        <dbReference type="Proteomes" id="UP000095255"/>
    </source>
</evidence>
<proteinExistence type="inferred from homology"/>
<reference evidence="13 14" key="1">
    <citation type="submission" date="2016-09" db="EMBL/GenBank/DDBJ databases">
        <title>Desulfuribacillus arsenicus sp. nov., an obligately anaerobic, dissimilatory arsenic- and antimonate-reducing bacterium isolated from anoxic sediments.</title>
        <authorList>
            <person name="Abin C.A."/>
            <person name="Hollibaugh J.T."/>
        </authorList>
    </citation>
    <scope>NUCLEOTIDE SEQUENCE [LARGE SCALE GENOMIC DNA]</scope>
    <source>
        <strain evidence="13 14">MLFW-2</strain>
    </source>
</reference>
<sequence>MKKGLFITFEGPEGGGKTTQVQRFIQKLRDAGHQVTQTREPGGTEISEKIRGILLDPDHHAMDHRTEMLLYAASRAQHVSQVIRPALEQGNIVVCDRFIDASIAYQGYGLGISVEDIIRINAMATENIAPDLTYLLDLPVELGMQRIGEKRGHNEDLQKVGLDRIESKAYAYHQKVRNGFLKIAEEQSERVVVIDATKDVETIEAAIWEHFRANHS</sequence>
<protein>
    <recommendedName>
        <fullName evidence="3 11">Thymidylate kinase</fullName>
        <ecNumber evidence="2 11">2.7.4.9</ecNumber>
    </recommendedName>
    <alternativeName>
        <fullName evidence="11">dTMP kinase</fullName>
    </alternativeName>
</protein>
<evidence type="ECO:0000256" key="5">
    <source>
        <dbReference type="ARBA" id="ARBA00022727"/>
    </source>
</evidence>
<dbReference type="InterPro" id="IPR027417">
    <property type="entry name" value="P-loop_NTPase"/>
</dbReference>